<dbReference type="AlphaFoldDB" id="A0AAJ0BI37"/>
<dbReference type="GO" id="GO:0033819">
    <property type="term" value="F:lipoyl(octanoyl) transferase activity"/>
    <property type="evidence" value="ECO:0007669"/>
    <property type="project" value="TreeGrafter"/>
</dbReference>
<protein>
    <recommendedName>
        <fullName evidence="1">BPL/LPL catalytic domain-containing protein</fullName>
    </recommendedName>
</protein>
<reference evidence="2" key="1">
    <citation type="submission" date="2023-06" db="EMBL/GenBank/DDBJ databases">
        <title>Genome-scale phylogeny and comparative genomics of the fungal order Sordariales.</title>
        <authorList>
            <consortium name="Lawrence Berkeley National Laboratory"/>
            <person name="Hensen N."/>
            <person name="Bonometti L."/>
            <person name="Westerberg I."/>
            <person name="Brannstrom I.O."/>
            <person name="Guillou S."/>
            <person name="Cros-Aarteil S."/>
            <person name="Calhoun S."/>
            <person name="Haridas S."/>
            <person name="Kuo A."/>
            <person name="Mondo S."/>
            <person name="Pangilinan J."/>
            <person name="Riley R."/>
            <person name="Labutti K."/>
            <person name="Andreopoulos B."/>
            <person name="Lipzen A."/>
            <person name="Chen C."/>
            <person name="Yanf M."/>
            <person name="Daum C."/>
            <person name="Ng V."/>
            <person name="Clum A."/>
            <person name="Steindorff A."/>
            <person name="Ohm R."/>
            <person name="Martin F."/>
            <person name="Silar P."/>
            <person name="Natvig D."/>
            <person name="Lalanne C."/>
            <person name="Gautier V."/>
            <person name="Ament-Velasquez S.L."/>
            <person name="Kruys A."/>
            <person name="Hutchinson M.I."/>
            <person name="Powell A.J."/>
            <person name="Barry K."/>
            <person name="Miller A.N."/>
            <person name="Grigoriev I.V."/>
            <person name="Debuchy R."/>
            <person name="Gladieux P."/>
            <person name="Thoren M.H."/>
            <person name="Johannesson H."/>
        </authorList>
    </citation>
    <scope>NUCLEOTIDE SEQUENCE</scope>
    <source>
        <strain evidence="2">PSN4</strain>
    </source>
</reference>
<dbReference type="InterPro" id="IPR045864">
    <property type="entry name" value="aa-tRNA-synth_II/BPL/LPL"/>
</dbReference>
<dbReference type="PANTHER" id="PTHR10993:SF7">
    <property type="entry name" value="LIPOYLTRANSFERASE 2, MITOCHONDRIAL-RELATED"/>
    <property type="match status" value="1"/>
</dbReference>
<dbReference type="Proteomes" id="UP001239445">
    <property type="component" value="Unassembled WGS sequence"/>
</dbReference>
<proteinExistence type="predicted"/>
<evidence type="ECO:0000259" key="1">
    <source>
        <dbReference type="PROSITE" id="PS51733"/>
    </source>
</evidence>
<comment type="caution">
    <text evidence="2">The sequence shown here is derived from an EMBL/GenBank/DDBJ whole genome shotgun (WGS) entry which is preliminary data.</text>
</comment>
<dbReference type="SUPFAM" id="SSF55681">
    <property type="entry name" value="Class II aaRS and biotin synthetases"/>
    <property type="match status" value="1"/>
</dbReference>
<dbReference type="EMBL" id="MU839829">
    <property type="protein sequence ID" value="KAK1758694.1"/>
    <property type="molecule type" value="Genomic_DNA"/>
</dbReference>
<dbReference type="Pfam" id="PF21948">
    <property type="entry name" value="LplA-B_cat"/>
    <property type="match status" value="1"/>
</dbReference>
<gene>
    <name evidence="2" type="ORF">QBC47DRAFT_375492</name>
</gene>
<keyword evidence="3" id="KW-1185">Reference proteome</keyword>
<dbReference type="GO" id="GO:0009249">
    <property type="term" value="P:protein lipoylation"/>
    <property type="evidence" value="ECO:0007669"/>
    <property type="project" value="TreeGrafter"/>
</dbReference>
<dbReference type="PROSITE" id="PS51733">
    <property type="entry name" value="BPL_LPL_CATALYTIC"/>
    <property type="match status" value="1"/>
</dbReference>
<organism evidence="2 3">
    <name type="scientific">Echria macrotheca</name>
    <dbReference type="NCBI Taxonomy" id="438768"/>
    <lineage>
        <taxon>Eukaryota</taxon>
        <taxon>Fungi</taxon>
        <taxon>Dikarya</taxon>
        <taxon>Ascomycota</taxon>
        <taxon>Pezizomycotina</taxon>
        <taxon>Sordariomycetes</taxon>
        <taxon>Sordariomycetidae</taxon>
        <taxon>Sordariales</taxon>
        <taxon>Schizotheciaceae</taxon>
        <taxon>Echria</taxon>
    </lineage>
</organism>
<dbReference type="PANTHER" id="PTHR10993">
    <property type="entry name" value="OCTANOYLTRANSFERASE"/>
    <property type="match status" value="1"/>
</dbReference>
<evidence type="ECO:0000313" key="3">
    <source>
        <dbReference type="Proteomes" id="UP001239445"/>
    </source>
</evidence>
<evidence type="ECO:0000313" key="2">
    <source>
        <dbReference type="EMBL" id="KAK1758694.1"/>
    </source>
</evidence>
<sequence length="250" mass="26545">MMSPPDNNSQKSLPVSVVHSPRGGLVTYHGPGQTVLWPVLDLRSASYRQFTVRCYSRLLEDTTIAVLQRAMGLVAFTTDDPGVWVQSQAARNPAKIAALGVHLRRHVSALGTAVNVAMPRSGSGSSSTEVFSSSSSEEKTNPWARIVACGLEGRIVTSAAAEVDGGLAGLDRLLFQAREGGGEEEQMNREDVVAALWAGELAGRIGVDGVETVGREEVVGLLGDVLDGVDGDDDVSAEEWEYVRALRDGV</sequence>
<name>A0AAJ0BI37_9PEZI</name>
<dbReference type="Gene3D" id="3.30.930.10">
    <property type="entry name" value="Bira Bifunctional Protein, Domain 2"/>
    <property type="match status" value="1"/>
</dbReference>
<dbReference type="InterPro" id="IPR004143">
    <property type="entry name" value="BPL_LPL_catalytic"/>
</dbReference>
<accession>A0AAJ0BI37</accession>
<feature type="domain" description="BPL/LPL catalytic" evidence="1">
    <location>
        <begin position="1"/>
        <end position="163"/>
    </location>
</feature>